<protein>
    <submittedName>
        <fullName evidence="2">Sulfotransferase</fullName>
    </submittedName>
</protein>
<dbReference type="GO" id="GO:0008476">
    <property type="term" value="F:protein-tyrosine sulfotransferase activity"/>
    <property type="evidence" value="ECO:0007669"/>
    <property type="project" value="InterPro"/>
</dbReference>
<dbReference type="Proteomes" id="UP000610966">
    <property type="component" value="Unassembled WGS sequence"/>
</dbReference>
<dbReference type="AlphaFoldDB" id="A0A8J3RD30"/>
<dbReference type="Gene3D" id="3.40.50.300">
    <property type="entry name" value="P-loop containing nucleotide triphosphate hydrolases"/>
    <property type="match status" value="1"/>
</dbReference>
<name>A0A8J3RD30_9ACTN</name>
<dbReference type="InterPro" id="IPR026634">
    <property type="entry name" value="TPST-like"/>
</dbReference>
<organism evidence="2 3">
    <name type="scientific">Sphaerimonospora thailandensis</name>
    <dbReference type="NCBI Taxonomy" id="795644"/>
    <lineage>
        <taxon>Bacteria</taxon>
        <taxon>Bacillati</taxon>
        <taxon>Actinomycetota</taxon>
        <taxon>Actinomycetes</taxon>
        <taxon>Streptosporangiales</taxon>
        <taxon>Streptosporangiaceae</taxon>
        <taxon>Sphaerimonospora</taxon>
    </lineage>
</organism>
<evidence type="ECO:0000313" key="3">
    <source>
        <dbReference type="Proteomes" id="UP000610966"/>
    </source>
</evidence>
<dbReference type="PANTHER" id="PTHR12788">
    <property type="entry name" value="PROTEIN-TYROSINE SULFOTRANSFERASE 2"/>
    <property type="match status" value="1"/>
</dbReference>
<gene>
    <name evidence="2" type="ORF">Mth01_43340</name>
</gene>
<dbReference type="RefSeq" id="WP_204017744.1">
    <property type="nucleotide sequence ID" value="NZ_BOOG01000044.1"/>
</dbReference>
<dbReference type="InterPro" id="IPR027417">
    <property type="entry name" value="P-loop_NTPase"/>
</dbReference>
<sequence length="346" mass="39644">MQSDRPIFVVGCPRSGTTMLQLMLHSHPRVAVPPETRFLVPAYFSRRAYGDMRLADNRRRLATWIAEGRNTKFRELGLDAGEFVHAAMLGPGSFGSVIGMVFKCYAERFGKSRWGDKRPSYYRHVEMLMRMFPDAQFIHLIRDGRDCIASLKEMPWYKPDTFHAAANWAEAIDFGRRHARKLPEDSFYQLRYEDLTADPETELAKLCAFIGEDYDPAMCEPRHMAEVAVPKHKVWHSNTHREVTTAHAGKWVSKLEPWEISLCEDVLGERLSSLGYELTGAPRADREHVAAFKSAVSKRRTARARKYNRDRLTRLREPGPTAALLTDGQRMLAGLPRQRSAELLPR</sequence>
<comment type="caution">
    <text evidence="2">The sequence shown here is derived from an EMBL/GenBank/DDBJ whole genome shotgun (WGS) entry which is preliminary data.</text>
</comment>
<proteinExistence type="predicted"/>
<dbReference type="EMBL" id="BOOG01000044">
    <property type="protein sequence ID" value="GIH72081.1"/>
    <property type="molecule type" value="Genomic_DNA"/>
</dbReference>
<evidence type="ECO:0000313" key="2">
    <source>
        <dbReference type="EMBL" id="GIH72081.1"/>
    </source>
</evidence>
<keyword evidence="3" id="KW-1185">Reference proteome</keyword>
<dbReference type="SUPFAM" id="SSF52540">
    <property type="entry name" value="P-loop containing nucleoside triphosphate hydrolases"/>
    <property type="match status" value="1"/>
</dbReference>
<accession>A0A8J3RD30</accession>
<dbReference type="PANTHER" id="PTHR12788:SF10">
    <property type="entry name" value="PROTEIN-TYROSINE SULFOTRANSFERASE"/>
    <property type="match status" value="1"/>
</dbReference>
<dbReference type="Pfam" id="PF13469">
    <property type="entry name" value="Sulfotransfer_3"/>
    <property type="match status" value="1"/>
</dbReference>
<reference evidence="2" key="1">
    <citation type="submission" date="2021-01" db="EMBL/GenBank/DDBJ databases">
        <title>Whole genome shotgun sequence of Sphaerimonospora thailandensis NBRC 107569.</title>
        <authorList>
            <person name="Komaki H."/>
            <person name="Tamura T."/>
        </authorList>
    </citation>
    <scope>NUCLEOTIDE SEQUENCE</scope>
    <source>
        <strain evidence="2">NBRC 107569</strain>
    </source>
</reference>
<keyword evidence="1" id="KW-0808">Transferase</keyword>
<evidence type="ECO:0000256" key="1">
    <source>
        <dbReference type="ARBA" id="ARBA00022679"/>
    </source>
</evidence>